<protein>
    <recommendedName>
        <fullName evidence="1">DUF6362 domain-containing protein</fullName>
    </recommendedName>
</protein>
<dbReference type="RefSeq" id="WP_011383930.1">
    <property type="nucleotide sequence ID" value="NC_007626.1"/>
</dbReference>
<feature type="domain" description="DUF6362" evidence="1">
    <location>
        <begin position="72"/>
        <end position="161"/>
    </location>
</feature>
<dbReference type="AlphaFoldDB" id="Q2W751"/>
<name>Q2W751_PARM1</name>
<accession>Q2W751</accession>
<sequence length="175" mass="19670">MVALSREAWSALKAWKMEEFMGADRVIEIDGRHAVTVELDEGAVLAKALRDVAAQIKDAMRTIRRMPLPREVSGMAETTASIYAAMAQTDEGESRRRRPPSSAAIDRCDTMFEYLIKVDDEAARNLLMVRGIGLTWERVIAELDLGCSISTVKRWHEDALVKMLCLMLDRDTKKA</sequence>
<evidence type="ECO:0000259" key="1">
    <source>
        <dbReference type="Pfam" id="PF19889"/>
    </source>
</evidence>
<dbReference type="STRING" id="342108.amb1520"/>
<dbReference type="EMBL" id="AP007255">
    <property type="protein sequence ID" value="BAE50324.1"/>
    <property type="molecule type" value="Genomic_DNA"/>
</dbReference>
<dbReference type="Pfam" id="PF19889">
    <property type="entry name" value="DUF6362"/>
    <property type="match status" value="1"/>
</dbReference>
<keyword evidence="3" id="KW-1185">Reference proteome</keyword>
<gene>
    <name evidence="2" type="ordered locus">amb1520</name>
</gene>
<proteinExistence type="predicted"/>
<evidence type="ECO:0000313" key="2">
    <source>
        <dbReference type="EMBL" id="BAE50324.1"/>
    </source>
</evidence>
<organism evidence="2 3">
    <name type="scientific">Paramagnetospirillum magneticum (strain ATCC 700264 / AMB-1)</name>
    <name type="common">Magnetospirillum magneticum</name>
    <dbReference type="NCBI Taxonomy" id="342108"/>
    <lineage>
        <taxon>Bacteria</taxon>
        <taxon>Pseudomonadati</taxon>
        <taxon>Pseudomonadota</taxon>
        <taxon>Alphaproteobacteria</taxon>
        <taxon>Rhodospirillales</taxon>
        <taxon>Magnetospirillaceae</taxon>
        <taxon>Paramagnetospirillum</taxon>
    </lineage>
</organism>
<dbReference type="HOGENOM" id="CLU_1530733_0_0_5"/>
<dbReference type="KEGG" id="mag:amb1520"/>
<reference evidence="2 3" key="1">
    <citation type="journal article" date="2005" name="DNA Res.">
        <title>Complete genome sequence of the facultative anaerobic magnetotactic bacterium Magnetospirillum sp. strain AMB-1.</title>
        <authorList>
            <person name="Matsunaga T."/>
            <person name="Okamura Y."/>
            <person name="Fukuda Y."/>
            <person name="Wahyudi A.T."/>
            <person name="Murase Y."/>
            <person name="Takeyama H."/>
        </authorList>
    </citation>
    <scope>NUCLEOTIDE SEQUENCE [LARGE SCALE GENOMIC DNA]</scope>
    <source>
        <strain evidence="3">ATCC 700264 / AMB-1</strain>
    </source>
</reference>
<dbReference type="InterPro" id="IPR045942">
    <property type="entry name" value="DUF6362"/>
</dbReference>
<evidence type="ECO:0000313" key="3">
    <source>
        <dbReference type="Proteomes" id="UP000007058"/>
    </source>
</evidence>
<dbReference type="Proteomes" id="UP000007058">
    <property type="component" value="Chromosome"/>
</dbReference>